<evidence type="ECO:0000256" key="1">
    <source>
        <dbReference type="SAM" id="MobiDB-lite"/>
    </source>
</evidence>
<sequence>MLREALDGVAEVRRSKCLHSCPDTHVLVVHPSPAARAAGAKPLWLGRILDDQALSELVGWMSSDDPGLTTPPPSLRDRTIPPPHPRCK</sequence>
<protein>
    <submittedName>
        <fullName evidence="2">(2Fe-2S) ferredoxin domain-containing protein</fullName>
    </submittedName>
</protein>
<dbReference type="RefSeq" id="WP_344039747.1">
    <property type="nucleotide sequence ID" value="NZ_BAAAKE010000018.1"/>
</dbReference>
<comment type="caution">
    <text evidence="2">The sequence shown here is derived from an EMBL/GenBank/DDBJ whole genome shotgun (WGS) entry which is preliminary data.</text>
</comment>
<organism evidence="2 3">
    <name type="scientific">Saccharothrix xinjiangensis</name>
    <dbReference type="NCBI Taxonomy" id="204798"/>
    <lineage>
        <taxon>Bacteria</taxon>
        <taxon>Bacillati</taxon>
        <taxon>Actinomycetota</taxon>
        <taxon>Actinomycetes</taxon>
        <taxon>Pseudonocardiales</taxon>
        <taxon>Pseudonocardiaceae</taxon>
        <taxon>Saccharothrix</taxon>
    </lineage>
</organism>
<keyword evidence="3" id="KW-1185">Reference proteome</keyword>
<feature type="region of interest" description="Disordered" evidence="1">
    <location>
        <begin position="62"/>
        <end position="88"/>
    </location>
</feature>
<dbReference type="EMBL" id="JBHSJB010000017">
    <property type="protein sequence ID" value="MFC5055971.1"/>
    <property type="molecule type" value="Genomic_DNA"/>
</dbReference>
<gene>
    <name evidence="2" type="ORF">ACFPFM_19715</name>
</gene>
<evidence type="ECO:0000313" key="3">
    <source>
        <dbReference type="Proteomes" id="UP001595833"/>
    </source>
</evidence>
<reference evidence="3" key="1">
    <citation type="journal article" date="2019" name="Int. J. Syst. Evol. Microbiol.">
        <title>The Global Catalogue of Microorganisms (GCM) 10K type strain sequencing project: providing services to taxonomists for standard genome sequencing and annotation.</title>
        <authorList>
            <consortium name="The Broad Institute Genomics Platform"/>
            <consortium name="The Broad Institute Genome Sequencing Center for Infectious Disease"/>
            <person name="Wu L."/>
            <person name="Ma J."/>
        </authorList>
    </citation>
    <scope>NUCLEOTIDE SEQUENCE [LARGE SCALE GENOMIC DNA]</scope>
    <source>
        <strain evidence="3">KCTC 12848</strain>
    </source>
</reference>
<dbReference type="Proteomes" id="UP001595833">
    <property type="component" value="Unassembled WGS sequence"/>
</dbReference>
<evidence type="ECO:0000313" key="2">
    <source>
        <dbReference type="EMBL" id="MFC5055971.1"/>
    </source>
</evidence>
<feature type="compositionally biased region" description="Pro residues" evidence="1">
    <location>
        <begin position="69"/>
        <end position="88"/>
    </location>
</feature>
<proteinExistence type="predicted"/>
<accession>A0ABV9Y0M1</accession>
<name>A0ABV9Y0M1_9PSEU</name>